<gene>
    <name evidence="2" type="ORF">ACFSM0_00375</name>
</gene>
<protein>
    <submittedName>
        <fullName evidence="2">AAA+ family ATPase</fullName>
    </submittedName>
</protein>
<sequence length="157" mass="16571">MDQRILLAATIAAALGGGGYLAYTPAQESAPPAAPERLAPPERDPEVAEPSGRDDMVAGRTLLERGAELFLRGLMDELGPQIDEMQEGLGAAAEKLGPKLTQLLALIDDVRNYQAPERLENGDIVIRRMPGAPPPPPLPEGRKTAPAPPLSAPVTDL</sequence>
<feature type="region of interest" description="Disordered" evidence="1">
    <location>
        <begin position="25"/>
        <end position="55"/>
    </location>
</feature>
<dbReference type="EMBL" id="JBHUIX010000001">
    <property type="protein sequence ID" value="MFD2172536.1"/>
    <property type="molecule type" value="Genomic_DNA"/>
</dbReference>
<evidence type="ECO:0000256" key="1">
    <source>
        <dbReference type="SAM" id="MobiDB-lite"/>
    </source>
</evidence>
<keyword evidence="3" id="KW-1185">Reference proteome</keyword>
<feature type="region of interest" description="Disordered" evidence="1">
    <location>
        <begin position="124"/>
        <end position="157"/>
    </location>
</feature>
<dbReference type="RefSeq" id="WP_377385492.1">
    <property type="nucleotide sequence ID" value="NZ_JBHUIX010000001.1"/>
</dbReference>
<feature type="compositionally biased region" description="Low complexity" evidence="1">
    <location>
        <begin position="25"/>
        <end position="37"/>
    </location>
</feature>
<evidence type="ECO:0000313" key="2">
    <source>
        <dbReference type="EMBL" id="MFD2172536.1"/>
    </source>
</evidence>
<feature type="compositionally biased region" description="Basic and acidic residues" evidence="1">
    <location>
        <begin position="39"/>
        <end position="55"/>
    </location>
</feature>
<proteinExistence type="predicted"/>
<organism evidence="2 3">
    <name type="scientific">Rhodobacter lacus</name>
    <dbReference type="NCBI Taxonomy" id="1641972"/>
    <lineage>
        <taxon>Bacteria</taxon>
        <taxon>Pseudomonadati</taxon>
        <taxon>Pseudomonadota</taxon>
        <taxon>Alphaproteobacteria</taxon>
        <taxon>Rhodobacterales</taxon>
        <taxon>Rhodobacter group</taxon>
        <taxon>Rhodobacter</taxon>
    </lineage>
</organism>
<name>A0ABW5A3X2_9RHOB</name>
<reference evidence="3" key="1">
    <citation type="journal article" date="2019" name="Int. J. Syst. Evol. Microbiol.">
        <title>The Global Catalogue of Microorganisms (GCM) 10K type strain sequencing project: providing services to taxonomists for standard genome sequencing and annotation.</title>
        <authorList>
            <consortium name="The Broad Institute Genomics Platform"/>
            <consortium name="The Broad Institute Genome Sequencing Center for Infectious Disease"/>
            <person name="Wu L."/>
            <person name="Ma J."/>
        </authorList>
    </citation>
    <scope>NUCLEOTIDE SEQUENCE [LARGE SCALE GENOMIC DNA]</scope>
    <source>
        <strain evidence="3">CCUG 55131</strain>
    </source>
</reference>
<accession>A0ABW5A3X2</accession>
<dbReference type="Proteomes" id="UP001597413">
    <property type="component" value="Unassembled WGS sequence"/>
</dbReference>
<comment type="caution">
    <text evidence="2">The sequence shown here is derived from an EMBL/GenBank/DDBJ whole genome shotgun (WGS) entry which is preliminary data.</text>
</comment>
<evidence type="ECO:0000313" key="3">
    <source>
        <dbReference type="Proteomes" id="UP001597413"/>
    </source>
</evidence>